<evidence type="ECO:0000256" key="4">
    <source>
        <dbReference type="ARBA" id="ARBA00022692"/>
    </source>
</evidence>
<dbReference type="Gene3D" id="2.80.10.50">
    <property type="match status" value="1"/>
</dbReference>
<evidence type="ECO:0000256" key="6">
    <source>
        <dbReference type="ARBA" id="ARBA00022968"/>
    </source>
</evidence>
<comment type="subcellular location">
    <subcellularLocation>
        <location evidence="2 13">Golgi apparatus membrane</location>
        <topology evidence="2 13">Single-pass type II membrane protein</topology>
    </subcellularLocation>
</comment>
<dbReference type="GO" id="GO:0008593">
    <property type="term" value="P:regulation of Notch signaling pathway"/>
    <property type="evidence" value="ECO:0007669"/>
    <property type="project" value="TreeGrafter"/>
</dbReference>
<evidence type="ECO:0000256" key="12">
    <source>
        <dbReference type="ARBA" id="ARBA00023211"/>
    </source>
</evidence>
<keyword evidence="9 13" id="KW-0472">Membrane</keyword>
<evidence type="ECO:0000256" key="10">
    <source>
        <dbReference type="ARBA" id="ARBA00023157"/>
    </source>
</evidence>
<dbReference type="GO" id="GO:0030246">
    <property type="term" value="F:carbohydrate binding"/>
    <property type="evidence" value="ECO:0007669"/>
    <property type="project" value="UniProtKB-KW"/>
</dbReference>
<dbReference type="GO" id="GO:0000139">
    <property type="term" value="C:Golgi membrane"/>
    <property type="evidence" value="ECO:0007669"/>
    <property type="project" value="UniProtKB-SubCell"/>
</dbReference>
<evidence type="ECO:0000313" key="15">
    <source>
        <dbReference type="EMBL" id="KAK2164290.1"/>
    </source>
</evidence>
<organism evidence="15 16">
    <name type="scientific">Paralvinella palmiformis</name>
    <dbReference type="NCBI Taxonomy" id="53620"/>
    <lineage>
        <taxon>Eukaryota</taxon>
        <taxon>Metazoa</taxon>
        <taxon>Spiralia</taxon>
        <taxon>Lophotrochozoa</taxon>
        <taxon>Annelida</taxon>
        <taxon>Polychaeta</taxon>
        <taxon>Sedentaria</taxon>
        <taxon>Canalipalpata</taxon>
        <taxon>Terebellida</taxon>
        <taxon>Terebelliformia</taxon>
        <taxon>Alvinellidae</taxon>
        <taxon>Paralvinella</taxon>
    </lineage>
</organism>
<feature type="domain" description="Ricin B lectin" evidence="14">
    <location>
        <begin position="475"/>
        <end position="602"/>
    </location>
</feature>
<keyword evidence="8 13" id="KW-0333">Golgi apparatus</keyword>
<keyword evidence="5 13" id="KW-0430">Lectin</keyword>
<evidence type="ECO:0000256" key="9">
    <source>
        <dbReference type="ARBA" id="ARBA00023136"/>
    </source>
</evidence>
<evidence type="ECO:0000256" key="1">
    <source>
        <dbReference type="ARBA" id="ARBA00001936"/>
    </source>
</evidence>
<dbReference type="PANTHER" id="PTHR11675:SF63">
    <property type="entry name" value="POLYPEPTIDE N-ACETYLGALACTOSAMINYLTRANSFERASE"/>
    <property type="match status" value="1"/>
</dbReference>
<accession>A0AAD9NBV5</accession>
<keyword evidence="16" id="KW-1185">Reference proteome</keyword>
<keyword evidence="12 13" id="KW-0464">Manganese</keyword>
<evidence type="ECO:0000256" key="8">
    <source>
        <dbReference type="ARBA" id="ARBA00023034"/>
    </source>
</evidence>
<dbReference type="SUPFAM" id="SSF50370">
    <property type="entry name" value="Ricin B-like lectins"/>
    <property type="match status" value="1"/>
</dbReference>
<dbReference type="PANTHER" id="PTHR11675">
    <property type="entry name" value="N-ACETYLGALACTOSAMINYLTRANSFERASE"/>
    <property type="match status" value="1"/>
</dbReference>
<dbReference type="EMBL" id="JAODUP010000066">
    <property type="protein sequence ID" value="KAK2164290.1"/>
    <property type="molecule type" value="Genomic_DNA"/>
</dbReference>
<evidence type="ECO:0000256" key="2">
    <source>
        <dbReference type="ARBA" id="ARBA00004323"/>
    </source>
</evidence>
<keyword evidence="4 13" id="KW-0812">Transmembrane</keyword>
<comment type="pathway">
    <text evidence="13">Protein modification; protein glycosylation.</text>
</comment>
<dbReference type="GO" id="GO:0006493">
    <property type="term" value="P:protein O-linked glycosylation"/>
    <property type="evidence" value="ECO:0007669"/>
    <property type="project" value="TreeGrafter"/>
</dbReference>
<evidence type="ECO:0000259" key="14">
    <source>
        <dbReference type="SMART" id="SM00458"/>
    </source>
</evidence>
<dbReference type="SMART" id="SM00458">
    <property type="entry name" value="RICIN"/>
    <property type="match status" value="1"/>
</dbReference>
<comment type="cofactor">
    <cofactor evidence="1 13">
        <name>Mn(2+)</name>
        <dbReference type="ChEBI" id="CHEBI:29035"/>
    </cofactor>
</comment>
<dbReference type="GO" id="GO:0004653">
    <property type="term" value="F:polypeptide N-acetylgalactosaminyltransferase activity"/>
    <property type="evidence" value="ECO:0007669"/>
    <property type="project" value="TreeGrafter"/>
</dbReference>
<sequence>MRLYQRWFCYGVCVMSLFSVVLFYIYENIMNNSSVSENHVRHRLKSRHDFPLEPSLIRDINMTPKQLNDDDLYLTGNNTPNSDLFLSEISVIRNPKDQETRDEGYRNYAFNLLISNRLGFHRRVPDTRNILCKSHTHSVDLPSASIIVCFYNEAWSALLRTVHSILDRTPSHLVHEIILVDDYSDLGHLGTKLQAYLTDNVPQAHLIQLSSRHGLIRARIIGAEHATGQVIMFLDSHCEVNQDWLQPLLTRIKEDRRNVAIPVIDIIDTDTLKYEASPLVRGGFNWGMFFRWDQIPANLLKTKDDYIKPIKSPTMAGGLFAMDRQYFIQMGKYDPGLDIWGGENLEISFRVWQCGGKLEIIPCSRVGHLFRKRRPYGDPQGTNTMTQNSLRVVHVWLDEYKEHFFSIRPEARHMSFGDISERVELRKHLQCQSFKWYLENVYPEQTLPNKAGRGLVPKGQRAQAFIPQKPIIKRKGYLYQREFNLCVVAAEGPTTKRSLLKLGSCGDIGRAVEFIWQETNSGALQLGGLLCLDYEEVTRGQSYPKLMKCHFVGGSQGWLWNKNQLMNPASGKCLSSTAETPGAYMMMDLCNSADRRQHFKLYSLPFIMSPKDAADVNVGGALQKSHHDGSEA</sequence>
<dbReference type="CDD" id="cd02510">
    <property type="entry name" value="pp-GalNAc-T"/>
    <property type="match status" value="1"/>
</dbReference>
<dbReference type="Proteomes" id="UP001208570">
    <property type="component" value="Unassembled WGS sequence"/>
</dbReference>
<keyword evidence="6" id="KW-0735">Signal-anchor</keyword>
<proteinExistence type="inferred from homology"/>
<evidence type="ECO:0000256" key="11">
    <source>
        <dbReference type="ARBA" id="ARBA00023180"/>
    </source>
</evidence>
<dbReference type="InterPro" id="IPR035992">
    <property type="entry name" value="Ricin_B-like_lectins"/>
</dbReference>
<name>A0AAD9NBV5_9ANNE</name>
<dbReference type="GO" id="GO:0005112">
    <property type="term" value="F:Notch binding"/>
    <property type="evidence" value="ECO:0007669"/>
    <property type="project" value="TreeGrafter"/>
</dbReference>
<gene>
    <name evidence="15" type="ORF">LSH36_66g02014</name>
</gene>
<keyword evidence="13" id="KW-0328">Glycosyltransferase</keyword>
<dbReference type="SUPFAM" id="SSF53448">
    <property type="entry name" value="Nucleotide-diphospho-sugar transferases"/>
    <property type="match status" value="1"/>
</dbReference>
<dbReference type="Gene3D" id="3.90.550.10">
    <property type="entry name" value="Spore Coat Polysaccharide Biosynthesis Protein SpsA, Chain A"/>
    <property type="match status" value="1"/>
</dbReference>
<dbReference type="EC" id="2.4.1.-" evidence="13"/>
<dbReference type="AlphaFoldDB" id="A0AAD9NBV5"/>
<feature type="transmembrane region" description="Helical" evidence="13">
    <location>
        <begin position="7"/>
        <end position="26"/>
    </location>
</feature>
<comment type="caution">
    <text evidence="15">The sequence shown here is derived from an EMBL/GenBank/DDBJ whole genome shotgun (WGS) entry which is preliminary data.</text>
</comment>
<keyword evidence="10 13" id="KW-1015">Disulfide bond</keyword>
<evidence type="ECO:0000256" key="7">
    <source>
        <dbReference type="ARBA" id="ARBA00022989"/>
    </source>
</evidence>
<reference evidence="15" key="1">
    <citation type="journal article" date="2023" name="Mol. Biol. Evol.">
        <title>Third-Generation Sequencing Reveals the Adaptive Role of the Epigenome in Three Deep-Sea Polychaetes.</title>
        <authorList>
            <person name="Perez M."/>
            <person name="Aroh O."/>
            <person name="Sun Y."/>
            <person name="Lan Y."/>
            <person name="Juniper S.K."/>
            <person name="Young C.R."/>
            <person name="Angers B."/>
            <person name="Qian P.Y."/>
        </authorList>
    </citation>
    <scope>NUCLEOTIDE SEQUENCE</scope>
    <source>
        <strain evidence="15">P08H-3</strain>
    </source>
</reference>
<dbReference type="Pfam" id="PF00652">
    <property type="entry name" value="Ricin_B_lectin"/>
    <property type="match status" value="1"/>
</dbReference>
<protein>
    <recommendedName>
        <fullName evidence="13">Polypeptide N-acetylgalactosaminyltransferase</fullName>
        <ecNumber evidence="13">2.4.1.-</ecNumber>
    </recommendedName>
    <alternativeName>
        <fullName evidence="13">Protein-UDP acetylgalactosaminyltransferase</fullName>
    </alternativeName>
</protein>
<keyword evidence="11" id="KW-0325">Glycoprotein</keyword>
<dbReference type="PROSITE" id="PS50231">
    <property type="entry name" value="RICIN_B_LECTIN"/>
    <property type="match status" value="1"/>
</dbReference>
<dbReference type="FunFam" id="3.90.550.10:FF:000053">
    <property type="entry name" value="Polypeptide N-acetylgalactosaminyltransferase"/>
    <property type="match status" value="1"/>
</dbReference>
<evidence type="ECO:0000256" key="13">
    <source>
        <dbReference type="RuleBase" id="RU361242"/>
    </source>
</evidence>
<dbReference type="InterPro" id="IPR001173">
    <property type="entry name" value="Glyco_trans_2-like"/>
</dbReference>
<keyword evidence="13" id="KW-0808">Transferase</keyword>
<dbReference type="InterPro" id="IPR000772">
    <property type="entry name" value="Ricin_B_lectin"/>
</dbReference>
<dbReference type="Pfam" id="PF00535">
    <property type="entry name" value="Glycos_transf_2"/>
    <property type="match status" value="1"/>
</dbReference>
<evidence type="ECO:0000256" key="3">
    <source>
        <dbReference type="ARBA" id="ARBA00005680"/>
    </source>
</evidence>
<evidence type="ECO:0000313" key="16">
    <source>
        <dbReference type="Proteomes" id="UP001208570"/>
    </source>
</evidence>
<dbReference type="InterPro" id="IPR045885">
    <property type="entry name" value="GalNAc-T"/>
</dbReference>
<dbReference type="InterPro" id="IPR029044">
    <property type="entry name" value="Nucleotide-diphossugar_trans"/>
</dbReference>
<evidence type="ECO:0000256" key="5">
    <source>
        <dbReference type="ARBA" id="ARBA00022734"/>
    </source>
</evidence>
<comment type="similarity">
    <text evidence="3 13">Belongs to the glycosyltransferase 2 family. GalNAc-T subfamily.</text>
</comment>
<keyword evidence="7 13" id="KW-1133">Transmembrane helix</keyword>